<protein>
    <recommendedName>
        <fullName evidence="3">F-box protein</fullName>
    </recommendedName>
</protein>
<dbReference type="AlphaFoldDB" id="A0AAF0PSW0"/>
<organism evidence="1 2">
    <name type="scientific">Solanum verrucosum</name>
    <dbReference type="NCBI Taxonomy" id="315347"/>
    <lineage>
        <taxon>Eukaryota</taxon>
        <taxon>Viridiplantae</taxon>
        <taxon>Streptophyta</taxon>
        <taxon>Embryophyta</taxon>
        <taxon>Tracheophyta</taxon>
        <taxon>Spermatophyta</taxon>
        <taxon>Magnoliopsida</taxon>
        <taxon>eudicotyledons</taxon>
        <taxon>Gunneridae</taxon>
        <taxon>Pentapetalae</taxon>
        <taxon>asterids</taxon>
        <taxon>lamiids</taxon>
        <taxon>Solanales</taxon>
        <taxon>Solanaceae</taxon>
        <taxon>Solanoideae</taxon>
        <taxon>Solaneae</taxon>
        <taxon>Solanum</taxon>
    </lineage>
</organism>
<accession>A0AAF0PSW0</accession>
<keyword evidence="2" id="KW-1185">Reference proteome</keyword>
<dbReference type="Proteomes" id="UP001234989">
    <property type="component" value="Chromosome 1"/>
</dbReference>
<reference evidence="1" key="1">
    <citation type="submission" date="2023-08" db="EMBL/GenBank/DDBJ databases">
        <title>A de novo genome assembly of Solanum verrucosum Schlechtendal, a Mexican diploid species geographically isolated from the other diploid A-genome species in potato relatives.</title>
        <authorList>
            <person name="Hosaka K."/>
        </authorList>
    </citation>
    <scope>NUCLEOTIDE SEQUENCE</scope>
    <source>
        <tissue evidence="1">Young leaves</tissue>
    </source>
</reference>
<evidence type="ECO:0008006" key="3">
    <source>
        <dbReference type="Google" id="ProtNLM"/>
    </source>
</evidence>
<evidence type="ECO:0000313" key="1">
    <source>
        <dbReference type="EMBL" id="WMV10257.1"/>
    </source>
</evidence>
<dbReference type="EMBL" id="CP133612">
    <property type="protein sequence ID" value="WMV10257.1"/>
    <property type="molecule type" value="Genomic_DNA"/>
</dbReference>
<gene>
    <name evidence="1" type="ORF">MTR67_003642</name>
</gene>
<name>A0AAF0PSW0_SOLVR</name>
<sequence>MLYDTLGNEIDVWMMREYRVEESWTRFRVARMDGLVPFCVISDDDVVLNVDRDKHLTVYNVKEDHRRDMKVDGITAKRYPNFEALLNS</sequence>
<proteinExistence type="predicted"/>
<evidence type="ECO:0000313" key="2">
    <source>
        <dbReference type="Proteomes" id="UP001234989"/>
    </source>
</evidence>